<dbReference type="Proteomes" id="UP000555836">
    <property type="component" value="Unassembled WGS sequence"/>
</dbReference>
<protein>
    <recommendedName>
        <fullName evidence="6">Toxin co-regulated pilus biosynthesis protein Q C-terminal domain-containing protein</fullName>
    </recommendedName>
</protein>
<dbReference type="AlphaFoldDB" id="A0A0K0MG75"/>
<accession>A0A0K0MG75</accession>
<name>A0A0K0MG75_VIBPH</name>
<evidence type="ECO:0000256" key="1">
    <source>
        <dbReference type="SAM" id="MobiDB-lite"/>
    </source>
</evidence>
<dbReference type="RefSeq" id="WP_031501743.1">
    <property type="nucleotide sequence ID" value="NZ_AP014859.1"/>
</dbReference>
<reference evidence="4 5" key="3">
    <citation type="submission" date="2020-04" db="EMBL/GenBank/DDBJ databases">
        <title>Whole-genome sequencing of Vibrio spp. from China reveals different genetic environments of blaCTX-M-14 among diverse lineages.</title>
        <authorList>
            <person name="Zheng Z."/>
            <person name="Ye L."/>
            <person name="Chen S."/>
        </authorList>
    </citation>
    <scope>NUCLEOTIDE SEQUENCE [LARGE SCALE GENOMIC DNA]</scope>
    <source>
        <strain evidence="4 5">Vb0574</strain>
    </source>
</reference>
<feature type="chain" id="PRO_5035992535" description="Toxin co-regulated pilus biosynthesis protein Q C-terminal domain-containing protein" evidence="2">
    <location>
        <begin position="20"/>
        <end position="290"/>
    </location>
</feature>
<evidence type="ECO:0000313" key="4">
    <source>
        <dbReference type="EMBL" id="NMU24490.1"/>
    </source>
</evidence>
<geneLocation type="plasmid" evidence="3">
    <name>pVA1</name>
</geneLocation>
<proteinExistence type="predicted"/>
<dbReference type="PROSITE" id="PS51257">
    <property type="entry name" value="PROKAR_LIPOPROTEIN"/>
    <property type="match status" value="1"/>
</dbReference>
<feature type="region of interest" description="Disordered" evidence="1">
    <location>
        <begin position="80"/>
        <end position="115"/>
    </location>
</feature>
<evidence type="ECO:0000313" key="5">
    <source>
        <dbReference type="Proteomes" id="UP000555836"/>
    </source>
</evidence>
<feature type="compositionally biased region" description="Polar residues" evidence="1">
    <location>
        <begin position="94"/>
        <end position="115"/>
    </location>
</feature>
<evidence type="ECO:0000313" key="3">
    <source>
        <dbReference type="EMBL" id="AKC05705.1"/>
    </source>
</evidence>
<reference evidence="3" key="2">
    <citation type="journal article" date="2015" name="Proc. Natl. Acad. Sci. U.S.A.">
        <title>The opportunistic marine pathogen Vibrio parahaemolyticus becomes virulent by acquiring a plasmid that expresses a deadly toxin.</title>
        <authorList>
            <person name="Lee C.T."/>
            <person name="Chen I.T."/>
            <person name="Yang Y.T."/>
            <person name="Ko T.P."/>
            <person name="Huang Y.T."/>
            <person name="Huang J.Y."/>
            <person name="Huang M.F."/>
            <person name="Lin S.J."/>
            <person name="Chen C.Y."/>
            <person name="Lin S.S."/>
            <person name="Lightner D.V."/>
            <person name="Wang H.C."/>
            <person name="Wang A.H."/>
            <person name="Wang H.C."/>
            <person name="Hor L.I."/>
            <person name="Lo C.F."/>
        </authorList>
    </citation>
    <scope>NUCLEOTIDE SEQUENCE</scope>
    <source>
        <strain evidence="3">3HP</strain>
        <plasmid evidence="3">pVA1</plasmid>
    </source>
</reference>
<dbReference type="EMBL" id="KP324996">
    <property type="protein sequence ID" value="AKC05705.1"/>
    <property type="molecule type" value="Genomic_DNA"/>
</dbReference>
<dbReference type="EMBL" id="JABCLD010000333">
    <property type="protein sequence ID" value="NMU24490.1"/>
    <property type="molecule type" value="Genomic_DNA"/>
</dbReference>
<keyword evidence="3" id="KW-0614">Plasmid</keyword>
<evidence type="ECO:0000256" key="2">
    <source>
        <dbReference type="SAM" id="SignalP"/>
    </source>
</evidence>
<reference evidence="3" key="1">
    <citation type="submission" date="2014-12" db="EMBL/GenBank/DDBJ databases">
        <authorList>
            <person name="Lee C.-T."/>
            <person name="Chen I.-T."/>
            <person name="Yang Y.-T."/>
            <person name="Chen C.-Y."/>
            <person name="Lo C.-F."/>
        </authorList>
    </citation>
    <scope>NUCLEOTIDE SEQUENCE</scope>
    <source>
        <strain evidence="3">3HP</strain>
        <plasmid evidence="3">pVA1</plasmid>
    </source>
</reference>
<gene>
    <name evidence="4" type="ORF">HKB21_02495</name>
    <name evidence="3" type="ORF">pVA1085</name>
</gene>
<organism evidence="3">
    <name type="scientific">Vibrio parahaemolyticus</name>
    <dbReference type="NCBI Taxonomy" id="670"/>
    <lineage>
        <taxon>Bacteria</taxon>
        <taxon>Pseudomonadati</taxon>
        <taxon>Pseudomonadota</taxon>
        <taxon>Gammaproteobacteria</taxon>
        <taxon>Vibrionales</taxon>
        <taxon>Vibrionaceae</taxon>
        <taxon>Vibrio</taxon>
    </lineage>
</organism>
<evidence type="ECO:0008006" key="6">
    <source>
        <dbReference type="Google" id="ProtNLM"/>
    </source>
</evidence>
<sequence>MKTFTLAVLGGLITSACWAALSGQLNDDQLFITGIKAPLPSSPPELQQGYVDVRQVSAPQPQAVERGKMPLKRVELRKVGPKVPTGAPTPQVLAPQTSSANVSTQNTSSGDTNKTAPGATTFFVAAGEAPYRALQRWLDKAHITKVAYGLSDEQQAKLLEPIERNKNFTGSLAVSIHELGKALGIPLRFDVQRGIAAIHTLNTMPDVQWVHGASLKEAVANLAHVYGWQWHDDGARPSWMSDDDYPLMSEYGIVTPRGAFDLALDTVLEGYPVQAQLIPSSRSVFIREKE</sequence>
<keyword evidence="2" id="KW-0732">Signal</keyword>
<feature type="signal peptide" evidence="2">
    <location>
        <begin position="1"/>
        <end position="19"/>
    </location>
</feature>